<dbReference type="Gene3D" id="2.40.50.1010">
    <property type="match status" value="1"/>
</dbReference>
<keyword evidence="1" id="KW-1133">Transmembrane helix</keyword>
<gene>
    <name evidence="2" type="ORF">MmiAt1_02070</name>
</gene>
<keyword evidence="3" id="KW-1185">Reference proteome</keyword>
<keyword evidence="1" id="KW-0812">Transmembrane</keyword>
<evidence type="ECO:0000313" key="2">
    <source>
        <dbReference type="EMBL" id="MDV0444674.1"/>
    </source>
</evidence>
<proteinExistence type="predicted"/>
<accession>A0ABU3VMN7</accession>
<comment type="caution">
    <text evidence="2">The sequence shown here is derived from an EMBL/GenBank/DDBJ whole genome shotgun (WGS) entry which is preliminary data.</text>
</comment>
<dbReference type="EMBL" id="JAWDKC010000007">
    <property type="protein sequence ID" value="MDV0444674.1"/>
    <property type="molecule type" value="Genomic_DNA"/>
</dbReference>
<dbReference type="RefSeq" id="WP_318785074.1">
    <property type="nucleotide sequence ID" value="NZ_JAWDKC010000007.1"/>
</dbReference>
<reference evidence="2 3" key="1">
    <citation type="submission" date="2023-06" db="EMBL/GenBank/DDBJ databases">
        <title>Genome sequence of Methanimicrococcus sp. At1.</title>
        <authorList>
            <person name="Protasov E."/>
            <person name="Platt K."/>
            <person name="Poehlein A."/>
            <person name="Daniel R."/>
            <person name="Brune A."/>
        </authorList>
    </citation>
    <scope>NUCLEOTIDE SEQUENCE [LARGE SCALE GENOMIC DNA]</scope>
    <source>
        <strain evidence="2 3">At1</strain>
    </source>
</reference>
<evidence type="ECO:0000313" key="3">
    <source>
        <dbReference type="Proteomes" id="UP001272052"/>
    </source>
</evidence>
<evidence type="ECO:0000256" key="1">
    <source>
        <dbReference type="SAM" id="Phobius"/>
    </source>
</evidence>
<name>A0ABU3VMN7_9EURY</name>
<protein>
    <submittedName>
        <fullName evidence="2">Uncharacterized protein</fullName>
    </submittedName>
</protein>
<dbReference type="Proteomes" id="UP001272052">
    <property type="component" value="Unassembled WGS sequence"/>
</dbReference>
<organism evidence="2 3">
    <name type="scientific">Methanimicrococcus hacksteinii</name>
    <dbReference type="NCBI Taxonomy" id="3028293"/>
    <lineage>
        <taxon>Archaea</taxon>
        <taxon>Methanobacteriati</taxon>
        <taxon>Methanobacteriota</taxon>
        <taxon>Stenosarchaea group</taxon>
        <taxon>Methanomicrobia</taxon>
        <taxon>Methanosarcinales</taxon>
        <taxon>Methanosarcinaceae</taxon>
        <taxon>Methanimicrococcus</taxon>
    </lineage>
</organism>
<sequence>MKTEYKLVFILFVMAFSTVFLLYAVVSNDSGQFSGGAPVIPTADDIGKTVYVEGTVLSKRSTYQGEHLIVNIECSDRTILMVFVSKSVGAASVSQKINVNDFVGIQGTVQEYNGTLEIVLKNESQFLKLK</sequence>
<feature type="transmembrane region" description="Helical" evidence="1">
    <location>
        <begin position="7"/>
        <end position="26"/>
    </location>
</feature>
<keyword evidence="1" id="KW-0472">Membrane</keyword>